<dbReference type="AlphaFoldDB" id="A0A284VR26"/>
<reference evidence="3" key="1">
    <citation type="submission" date="2017-06" db="EMBL/GenBank/DDBJ databases">
        <authorList>
            <person name="Cremers G."/>
        </authorList>
    </citation>
    <scope>NUCLEOTIDE SEQUENCE [LARGE SCALE GENOMIC DNA]</scope>
</reference>
<sequence>MNLKNLLKNDGAVSISIGFILMFTVTVIVFTATILSFYSLSQSNERTAMGATFKIIGAGLAARINTADILVNITNSYGGTVNTLEYEFSMPASVAGRSYAVNVTGSPSEIIIQSDNGAITYSPFNVSTNLTPIQIYSGAENYKITYNKSVSNLSIVEQ</sequence>
<dbReference type="RefSeq" id="WP_096206318.1">
    <property type="nucleotide sequence ID" value="NZ_FZMP01000190.1"/>
</dbReference>
<dbReference type="EMBL" id="FZMP01000190">
    <property type="protein sequence ID" value="SNQ61659.1"/>
    <property type="molecule type" value="Genomic_DNA"/>
</dbReference>
<evidence type="ECO:0000256" key="1">
    <source>
        <dbReference type="SAM" id="Phobius"/>
    </source>
</evidence>
<dbReference type="Pfam" id="PF23928">
    <property type="entry name" value="DUF7266"/>
    <property type="match status" value="1"/>
</dbReference>
<protein>
    <recommendedName>
        <fullName evidence="4">Flagellin</fullName>
    </recommendedName>
</protein>
<organism evidence="2 3">
    <name type="scientific">Candidatus Methanoperedens nitratireducens</name>
    <dbReference type="NCBI Taxonomy" id="1392998"/>
    <lineage>
        <taxon>Archaea</taxon>
        <taxon>Methanobacteriati</taxon>
        <taxon>Methanobacteriota</taxon>
        <taxon>Stenosarchaea group</taxon>
        <taxon>Methanomicrobia</taxon>
        <taxon>Methanosarcinales</taxon>
        <taxon>ANME-2 cluster</taxon>
        <taxon>Candidatus Methanoperedentaceae</taxon>
        <taxon>Candidatus Methanoperedens</taxon>
    </lineage>
</organism>
<evidence type="ECO:0000313" key="2">
    <source>
        <dbReference type="EMBL" id="SNQ61659.1"/>
    </source>
</evidence>
<dbReference type="OrthoDB" id="118020at2157"/>
<gene>
    <name evidence="2" type="ORF">MNV_440008</name>
</gene>
<accession>A0A284VR26</accession>
<evidence type="ECO:0008006" key="4">
    <source>
        <dbReference type="Google" id="ProtNLM"/>
    </source>
</evidence>
<proteinExistence type="predicted"/>
<dbReference type="InterPro" id="IPR055690">
    <property type="entry name" value="DUF7266"/>
</dbReference>
<keyword evidence="3" id="KW-1185">Reference proteome</keyword>
<feature type="transmembrane region" description="Helical" evidence="1">
    <location>
        <begin position="12"/>
        <end position="40"/>
    </location>
</feature>
<name>A0A284VR26_9EURY</name>
<evidence type="ECO:0000313" key="3">
    <source>
        <dbReference type="Proteomes" id="UP000218615"/>
    </source>
</evidence>
<keyword evidence="1" id="KW-0472">Membrane</keyword>
<keyword evidence="1" id="KW-0812">Transmembrane</keyword>
<dbReference type="Proteomes" id="UP000218615">
    <property type="component" value="Unassembled WGS sequence"/>
</dbReference>
<keyword evidence="1" id="KW-1133">Transmembrane helix</keyword>